<protein>
    <submittedName>
        <fullName evidence="2">Uncharacterized protein</fullName>
    </submittedName>
</protein>
<reference evidence="2" key="1">
    <citation type="submission" date="2017-09" db="EMBL/GenBank/DDBJ databases">
        <title>Polyketide synthases of a Diaporthe helianthi virulent isolate.</title>
        <authorList>
            <person name="Baroncelli R."/>
        </authorList>
    </citation>
    <scope>NUCLEOTIDE SEQUENCE [LARGE SCALE GENOMIC DNA]</scope>
    <source>
        <strain evidence="2">7/96</strain>
    </source>
</reference>
<dbReference type="EMBL" id="MAVT02000069">
    <property type="protein sequence ID" value="POS80109.1"/>
    <property type="molecule type" value="Genomic_DNA"/>
</dbReference>
<evidence type="ECO:0000256" key="1">
    <source>
        <dbReference type="SAM" id="MobiDB-lite"/>
    </source>
</evidence>
<feature type="region of interest" description="Disordered" evidence="1">
    <location>
        <begin position="126"/>
        <end position="187"/>
    </location>
</feature>
<evidence type="ECO:0000313" key="2">
    <source>
        <dbReference type="EMBL" id="POS80109.1"/>
    </source>
</evidence>
<feature type="region of interest" description="Disordered" evidence="1">
    <location>
        <begin position="75"/>
        <end position="98"/>
    </location>
</feature>
<feature type="compositionally biased region" description="Acidic residues" evidence="1">
    <location>
        <begin position="75"/>
        <end position="86"/>
    </location>
</feature>
<dbReference type="Proteomes" id="UP000094444">
    <property type="component" value="Unassembled WGS sequence"/>
</dbReference>
<dbReference type="AlphaFoldDB" id="A0A2P5IC76"/>
<dbReference type="OrthoDB" id="5202091at2759"/>
<gene>
    <name evidence="2" type="ORF">DHEL01_v201481</name>
</gene>
<organism evidence="2 3">
    <name type="scientific">Diaporthe helianthi</name>
    <dbReference type="NCBI Taxonomy" id="158607"/>
    <lineage>
        <taxon>Eukaryota</taxon>
        <taxon>Fungi</taxon>
        <taxon>Dikarya</taxon>
        <taxon>Ascomycota</taxon>
        <taxon>Pezizomycotina</taxon>
        <taxon>Sordariomycetes</taxon>
        <taxon>Sordariomycetidae</taxon>
        <taxon>Diaporthales</taxon>
        <taxon>Diaporthaceae</taxon>
        <taxon>Diaporthe</taxon>
    </lineage>
</organism>
<sequence>MAQMQARTINTRTAFPKTTNSLYIGSFDDNMLCHGPQFVTPIDTSFITTQITSISKRSSLTASPLSEYDEDSAVLGDDDEFSEDELPPSPIRRHSGAMSVSQEELPLCLNRQALRRETAAHRAQQHIAHEHKRERAGTFTSHEQWDSEVDGPSMSLWIPEQTTSSTTEHKPRRTGTTASPKKEVPVQHHVQHIEGPMMSLWEA</sequence>
<keyword evidence="3" id="KW-1185">Reference proteome</keyword>
<evidence type="ECO:0000313" key="3">
    <source>
        <dbReference type="Proteomes" id="UP000094444"/>
    </source>
</evidence>
<comment type="caution">
    <text evidence="2">The sequence shown here is derived from an EMBL/GenBank/DDBJ whole genome shotgun (WGS) entry which is preliminary data.</text>
</comment>
<accession>A0A2P5IC76</accession>
<name>A0A2P5IC76_DIAHE</name>
<proteinExistence type="predicted"/>
<dbReference type="InParanoid" id="A0A2P5IC76"/>
<feature type="compositionally biased region" description="Basic and acidic residues" evidence="1">
    <location>
        <begin position="127"/>
        <end position="136"/>
    </location>
</feature>